<organism evidence="2 3">
    <name type="scientific">Stichopus japonicus</name>
    <name type="common">Sea cucumber</name>
    <dbReference type="NCBI Taxonomy" id="307972"/>
    <lineage>
        <taxon>Eukaryota</taxon>
        <taxon>Metazoa</taxon>
        <taxon>Echinodermata</taxon>
        <taxon>Eleutherozoa</taxon>
        <taxon>Echinozoa</taxon>
        <taxon>Holothuroidea</taxon>
        <taxon>Aspidochirotacea</taxon>
        <taxon>Aspidochirotida</taxon>
        <taxon>Stichopodidae</taxon>
        <taxon>Apostichopus</taxon>
    </lineage>
</organism>
<proteinExistence type="predicted"/>
<reference evidence="2 3" key="1">
    <citation type="journal article" date="2017" name="PLoS Biol.">
        <title>The sea cucumber genome provides insights into morphological evolution and visceral regeneration.</title>
        <authorList>
            <person name="Zhang X."/>
            <person name="Sun L."/>
            <person name="Yuan J."/>
            <person name="Sun Y."/>
            <person name="Gao Y."/>
            <person name="Zhang L."/>
            <person name="Li S."/>
            <person name="Dai H."/>
            <person name="Hamel J.F."/>
            <person name="Liu C."/>
            <person name="Yu Y."/>
            <person name="Liu S."/>
            <person name="Lin W."/>
            <person name="Guo K."/>
            <person name="Jin S."/>
            <person name="Xu P."/>
            <person name="Storey K.B."/>
            <person name="Huan P."/>
            <person name="Zhang T."/>
            <person name="Zhou Y."/>
            <person name="Zhang J."/>
            <person name="Lin C."/>
            <person name="Li X."/>
            <person name="Xing L."/>
            <person name="Huo D."/>
            <person name="Sun M."/>
            <person name="Wang L."/>
            <person name="Mercier A."/>
            <person name="Li F."/>
            <person name="Yang H."/>
            <person name="Xiang J."/>
        </authorList>
    </citation>
    <scope>NUCLEOTIDE SEQUENCE [LARGE SCALE GENOMIC DNA]</scope>
    <source>
        <strain evidence="2">Shaxun</strain>
        <tissue evidence="2">Muscle</tissue>
    </source>
</reference>
<evidence type="ECO:0000313" key="2">
    <source>
        <dbReference type="EMBL" id="PIK52720.1"/>
    </source>
</evidence>
<evidence type="ECO:0000256" key="1">
    <source>
        <dbReference type="SAM" id="SignalP"/>
    </source>
</evidence>
<sequence>MVITYICLATYMISFLILSHTAIPLSVSISCARNSSTDCLSPSSPTSDSFSCNCTAIGAYPDSLQFDWSGGATVGKESQMNNTERTGTVDFYTYAEIVPTENPGSVTCTLNGYSENWEGVRNAVYNFDPPMCVLESICNETNTGVSLTCTCTEASPDEGLVYSFFRDGELLSSGDTNVFEADIEMGQEYTFGCRGCNGVNYGSASYIEEPLTCQESEYACTLFTSPTRKAL</sequence>
<accession>A0A2G8KXT2</accession>
<dbReference type="EMBL" id="MRZV01000316">
    <property type="protein sequence ID" value="PIK52720.1"/>
    <property type="molecule type" value="Genomic_DNA"/>
</dbReference>
<comment type="caution">
    <text evidence="2">The sequence shown here is derived from an EMBL/GenBank/DDBJ whole genome shotgun (WGS) entry which is preliminary data.</text>
</comment>
<name>A0A2G8KXT2_STIJA</name>
<evidence type="ECO:0008006" key="4">
    <source>
        <dbReference type="Google" id="ProtNLM"/>
    </source>
</evidence>
<evidence type="ECO:0000313" key="3">
    <source>
        <dbReference type="Proteomes" id="UP000230750"/>
    </source>
</evidence>
<feature type="signal peptide" evidence="1">
    <location>
        <begin position="1"/>
        <end position="24"/>
    </location>
</feature>
<keyword evidence="1" id="KW-0732">Signal</keyword>
<dbReference type="AlphaFoldDB" id="A0A2G8KXT2"/>
<gene>
    <name evidence="2" type="ORF">BSL78_10409</name>
</gene>
<dbReference type="Proteomes" id="UP000230750">
    <property type="component" value="Unassembled WGS sequence"/>
</dbReference>
<protein>
    <recommendedName>
        <fullName evidence="4">Ig-like domain-containing protein</fullName>
    </recommendedName>
</protein>
<keyword evidence="3" id="KW-1185">Reference proteome</keyword>
<feature type="chain" id="PRO_5013546679" description="Ig-like domain-containing protein" evidence="1">
    <location>
        <begin position="25"/>
        <end position="231"/>
    </location>
</feature>